<evidence type="ECO:0000256" key="1">
    <source>
        <dbReference type="ARBA" id="ARBA00022729"/>
    </source>
</evidence>
<gene>
    <name evidence="4" type="ORF">IPP15_08315</name>
</gene>
<dbReference type="Gene3D" id="2.130.10.130">
    <property type="entry name" value="Integrin alpha, N-terminal"/>
    <property type="match status" value="2"/>
</dbReference>
<dbReference type="Pfam" id="PF13517">
    <property type="entry name" value="FG-GAP_3"/>
    <property type="match status" value="3"/>
</dbReference>
<dbReference type="InterPro" id="IPR027039">
    <property type="entry name" value="Crtac1"/>
</dbReference>
<dbReference type="Proteomes" id="UP000808337">
    <property type="component" value="Unassembled WGS sequence"/>
</dbReference>
<sequence>MNPEAGPPMDHEASSPKGQPAAETLAMIDSVQQAQNKVDPAKVNIILCAQRAQMYKARLSSVSGLEKANLMVMYGFEELKAGNTQQAMDAFQECITFVTPMQIPGKEKTILEVKKMLAIAALRLGEQQNCINNHTSASCVIPIAKAGQHALKDGSTQAMELYEEILKSDPTDLTSKYLLNIAAMTLGKFPNGIPSSMRLPDGYFKSSVDFPMFTDIAPELGLDKRGLAGGVAVEDFDRDGFLDIIASSWGFHDQIRYLHNKGDGSFEDMSIQAGLKGVTGGLNIRHADYNNDGFPDVLILRGAWLRDQGRIPNSLLRNNGDGTFTDVTVSAGIYSKRPTQNAVWADFDLDGWLDLFIGNESIPEAGAAFNFPSELYHNEHDSTFKEVSNAAGLNINSFVKGSTGGDINNDGLPDLYISNLNGANLLFLNTSDKTGIHFQNISSTAGIGEPYVSFPTWMFDFDNDGWLDIFVSAYSDGSEDLPGKVLRAYGKKDDPFRPRLYHNNHDNTFTDLSSQMGLTEPVFSMGSNYGDLNNDGFLDFYLGTGEPNLKSIVPNKMYLNREGKYFDDVTYAGGFGNIQKGHAVGFGDFDRDGDQDIYVVMGGSFEGDVYETLFFENPMPHDNHWIVLRLEGVNSNRLAIGARVEAEISENGKTRKIEEMVSTGSSFGGNSLQLEMGLGKAETITNLKITWPVKNNSVQEFKNVGINKAYSLKEGGALEPVSYDYMPFKKDGGMHHHEM</sequence>
<evidence type="ECO:0000259" key="3">
    <source>
        <dbReference type="Pfam" id="PF07593"/>
    </source>
</evidence>
<dbReference type="PANTHER" id="PTHR16026">
    <property type="entry name" value="CARTILAGE ACIDIC PROTEIN 1"/>
    <property type="match status" value="1"/>
</dbReference>
<organism evidence="4 5">
    <name type="scientific">Candidatus Opimibacter skivensis</name>
    <dbReference type="NCBI Taxonomy" id="2982028"/>
    <lineage>
        <taxon>Bacteria</taxon>
        <taxon>Pseudomonadati</taxon>
        <taxon>Bacteroidota</taxon>
        <taxon>Saprospiria</taxon>
        <taxon>Saprospirales</taxon>
        <taxon>Saprospiraceae</taxon>
        <taxon>Candidatus Opimibacter</taxon>
    </lineage>
</organism>
<dbReference type="InterPro" id="IPR011519">
    <property type="entry name" value="UnbV_ASPIC"/>
</dbReference>
<dbReference type="SUPFAM" id="SSF48452">
    <property type="entry name" value="TPR-like"/>
    <property type="match status" value="1"/>
</dbReference>
<evidence type="ECO:0000313" key="5">
    <source>
        <dbReference type="Proteomes" id="UP000808337"/>
    </source>
</evidence>
<feature type="domain" description="ASPIC/UnbV" evidence="3">
    <location>
        <begin position="639"/>
        <end position="710"/>
    </location>
</feature>
<evidence type="ECO:0000313" key="4">
    <source>
        <dbReference type="EMBL" id="MBK9982415.1"/>
    </source>
</evidence>
<keyword evidence="1" id="KW-0732">Signal</keyword>
<protein>
    <submittedName>
        <fullName evidence="4">CRTAC1 family protein</fullName>
    </submittedName>
</protein>
<reference evidence="4 5" key="1">
    <citation type="submission" date="2020-10" db="EMBL/GenBank/DDBJ databases">
        <title>Connecting structure to function with the recovery of over 1000 high-quality activated sludge metagenome-assembled genomes encoding full-length rRNA genes using long-read sequencing.</title>
        <authorList>
            <person name="Singleton C.M."/>
            <person name="Petriglieri F."/>
            <person name="Kristensen J.M."/>
            <person name="Kirkegaard R.H."/>
            <person name="Michaelsen T.Y."/>
            <person name="Andersen M.H."/>
            <person name="Karst S.M."/>
            <person name="Dueholm M.S."/>
            <person name="Nielsen P.H."/>
            <person name="Albertsen M."/>
        </authorList>
    </citation>
    <scope>NUCLEOTIDE SEQUENCE [LARGE SCALE GENOMIC DNA]</scope>
    <source>
        <strain evidence="4">Ribe_18-Q3-R11-54_MAXAC.273</strain>
    </source>
</reference>
<comment type="caution">
    <text evidence="4">The sequence shown here is derived from an EMBL/GenBank/DDBJ whole genome shotgun (WGS) entry which is preliminary data.</text>
</comment>
<dbReference type="AlphaFoldDB" id="A0A9D7SVF0"/>
<dbReference type="PANTHER" id="PTHR16026:SF0">
    <property type="entry name" value="CARTILAGE ACIDIC PROTEIN 1"/>
    <property type="match status" value="1"/>
</dbReference>
<dbReference type="InterPro" id="IPR011990">
    <property type="entry name" value="TPR-like_helical_dom_sf"/>
</dbReference>
<evidence type="ECO:0000256" key="2">
    <source>
        <dbReference type="SAM" id="MobiDB-lite"/>
    </source>
</evidence>
<accession>A0A9D7SVF0</accession>
<dbReference type="InterPro" id="IPR013517">
    <property type="entry name" value="FG-GAP"/>
</dbReference>
<name>A0A9D7SVF0_9BACT</name>
<proteinExistence type="predicted"/>
<dbReference type="Pfam" id="PF07593">
    <property type="entry name" value="UnbV_ASPIC"/>
    <property type="match status" value="1"/>
</dbReference>
<dbReference type="InterPro" id="IPR028994">
    <property type="entry name" value="Integrin_alpha_N"/>
</dbReference>
<dbReference type="EMBL" id="JADKGY010000006">
    <property type="protein sequence ID" value="MBK9982415.1"/>
    <property type="molecule type" value="Genomic_DNA"/>
</dbReference>
<feature type="region of interest" description="Disordered" evidence="2">
    <location>
        <begin position="1"/>
        <end position="20"/>
    </location>
</feature>
<dbReference type="SUPFAM" id="SSF69318">
    <property type="entry name" value="Integrin alpha N-terminal domain"/>
    <property type="match status" value="1"/>
</dbReference>